<dbReference type="SUPFAM" id="SSF47413">
    <property type="entry name" value="lambda repressor-like DNA-binding domains"/>
    <property type="match status" value="1"/>
</dbReference>
<protein>
    <submittedName>
        <fullName evidence="6">LacI family DNA-binding transcriptional regulator</fullName>
    </submittedName>
</protein>
<comment type="caution">
    <text evidence="6">The sequence shown here is derived from an EMBL/GenBank/DDBJ whole genome shotgun (WGS) entry which is preliminary data.</text>
</comment>
<evidence type="ECO:0000256" key="3">
    <source>
        <dbReference type="ARBA" id="ARBA00023163"/>
    </source>
</evidence>
<organism evidence="6">
    <name type="scientific">Neobacillus citreus</name>
    <dbReference type="NCBI Taxonomy" id="2833578"/>
    <lineage>
        <taxon>Bacteria</taxon>
        <taxon>Bacillati</taxon>
        <taxon>Bacillota</taxon>
        <taxon>Bacilli</taxon>
        <taxon>Bacillales</taxon>
        <taxon>Bacillaceae</taxon>
        <taxon>Neobacillus</taxon>
    </lineage>
</organism>
<dbReference type="Gene3D" id="3.40.50.2300">
    <property type="match status" value="2"/>
</dbReference>
<dbReference type="InterPro" id="IPR001387">
    <property type="entry name" value="Cro/C1-type_HTH"/>
</dbReference>
<dbReference type="Pfam" id="PF13377">
    <property type="entry name" value="Peripla_BP_3"/>
    <property type="match status" value="1"/>
</dbReference>
<dbReference type="PROSITE" id="PS50943">
    <property type="entry name" value="HTH_CROC1"/>
    <property type="match status" value="1"/>
</dbReference>
<sequence length="337" mass="36038">MAMRATVRDVAALAGVSPKTVSNVINGGVVVRPETRERVERALAELDYVPNLSARGLRNGRSGAIALTLPEMGSAYSAELAQWFVELARERGWVVQLDQTGNDPERERELVSRARAHLVDGLVLNPVSLSASVLASTQGLPPTVVIGEVEPEHVDQVHVDSRTAAEEATAHLVAAGHRRIAIVGAARESGATATSELRERGYADGLSAAQLPVDPDLRVPLASWTTSAAASAFAEWLDRNPLPDAVFAFTDSIAFGVLHVLAARGVRVPEQVSVMGFDDVDGAAYAIPALSTVSFDRREFATAALDLLQRRIEDRGSPPTTVVVPHRIVERASVSRR</sequence>
<proteinExistence type="predicted"/>
<evidence type="ECO:0000256" key="1">
    <source>
        <dbReference type="ARBA" id="ARBA00023015"/>
    </source>
</evidence>
<evidence type="ECO:0000313" key="6">
    <source>
        <dbReference type="EMBL" id="MBS4187502.1"/>
    </source>
</evidence>
<dbReference type="SMART" id="SM00354">
    <property type="entry name" value="HTH_LACI"/>
    <property type="match status" value="1"/>
</dbReference>
<dbReference type="PANTHER" id="PTHR30146:SF153">
    <property type="entry name" value="LACTOSE OPERON REPRESSOR"/>
    <property type="match status" value="1"/>
</dbReference>
<keyword evidence="1" id="KW-0805">Transcription regulation</keyword>
<dbReference type="CDD" id="cd06267">
    <property type="entry name" value="PBP1_LacI_sugar_binding-like"/>
    <property type="match status" value="1"/>
</dbReference>
<dbReference type="InterPro" id="IPR010982">
    <property type="entry name" value="Lambda_DNA-bd_dom_sf"/>
</dbReference>
<dbReference type="AlphaFoldDB" id="A0A942T973"/>
<dbReference type="Pfam" id="PF00356">
    <property type="entry name" value="LacI"/>
    <property type="match status" value="1"/>
</dbReference>
<keyword evidence="3" id="KW-0804">Transcription</keyword>
<accession>A0A942T973</accession>
<evidence type="ECO:0000259" key="4">
    <source>
        <dbReference type="PROSITE" id="PS50932"/>
    </source>
</evidence>
<gene>
    <name evidence="6" type="ORF">KHB02_39705</name>
</gene>
<feature type="domain" description="HTH cro/C1-type" evidence="5">
    <location>
        <begin position="6"/>
        <end position="49"/>
    </location>
</feature>
<dbReference type="PANTHER" id="PTHR30146">
    <property type="entry name" value="LACI-RELATED TRANSCRIPTIONAL REPRESSOR"/>
    <property type="match status" value="1"/>
</dbReference>
<reference evidence="6" key="1">
    <citation type="submission" date="2021-05" db="EMBL/GenBank/DDBJ databases">
        <title>Novel Bacillus species.</title>
        <authorList>
            <person name="Liu G."/>
        </authorList>
    </citation>
    <scope>NUCLEOTIDE SEQUENCE</scope>
    <source>
        <strain evidence="6">FJAT-50051</strain>
    </source>
</reference>
<keyword evidence="2 6" id="KW-0238">DNA-binding</keyword>
<dbReference type="PROSITE" id="PS00356">
    <property type="entry name" value="HTH_LACI_1"/>
    <property type="match status" value="1"/>
</dbReference>
<feature type="domain" description="HTH lacI-type" evidence="4">
    <location>
        <begin position="5"/>
        <end position="59"/>
    </location>
</feature>
<dbReference type="SUPFAM" id="SSF53822">
    <property type="entry name" value="Periplasmic binding protein-like I"/>
    <property type="match status" value="1"/>
</dbReference>
<dbReference type="PROSITE" id="PS50932">
    <property type="entry name" value="HTH_LACI_2"/>
    <property type="match status" value="1"/>
</dbReference>
<dbReference type="Gene3D" id="1.10.260.40">
    <property type="entry name" value="lambda repressor-like DNA-binding domains"/>
    <property type="match status" value="1"/>
</dbReference>
<evidence type="ECO:0000256" key="2">
    <source>
        <dbReference type="ARBA" id="ARBA00023125"/>
    </source>
</evidence>
<dbReference type="InterPro" id="IPR046335">
    <property type="entry name" value="LacI/GalR-like_sensor"/>
</dbReference>
<dbReference type="InterPro" id="IPR028082">
    <property type="entry name" value="Peripla_BP_I"/>
</dbReference>
<dbReference type="CDD" id="cd01392">
    <property type="entry name" value="HTH_LacI"/>
    <property type="match status" value="1"/>
</dbReference>
<name>A0A942T973_9BACI</name>
<dbReference type="InterPro" id="IPR000843">
    <property type="entry name" value="HTH_LacI"/>
</dbReference>
<dbReference type="EMBL" id="JAGYPE010000008">
    <property type="protein sequence ID" value="MBS4187502.1"/>
    <property type="molecule type" value="Genomic_DNA"/>
</dbReference>
<dbReference type="GO" id="GO:0000976">
    <property type="term" value="F:transcription cis-regulatory region binding"/>
    <property type="evidence" value="ECO:0007669"/>
    <property type="project" value="TreeGrafter"/>
</dbReference>
<evidence type="ECO:0000259" key="5">
    <source>
        <dbReference type="PROSITE" id="PS50943"/>
    </source>
</evidence>
<dbReference type="GO" id="GO:0003700">
    <property type="term" value="F:DNA-binding transcription factor activity"/>
    <property type="evidence" value="ECO:0007669"/>
    <property type="project" value="TreeGrafter"/>
</dbReference>